<name>A0A084VJ35_ANOSI</name>
<dbReference type="AlphaFoldDB" id="A0A084VJ35"/>
<evidence type="ECO:0000313" key="4">
    <source>
        <dbReference type="Proteomes" id="UP000030765"/>
    </source>
</evidence>
<feature type="region of interest" description="Disordered" evidence="1">
    <location>
        <begin position="34"/>
        <end position="97"/>
    </location>
</feature>
<sequence>MGGVYVLRAESASRTISGALIRGNPAHAHTIMWSPDGETDESALSLPTTGGPTILGRNRGAGNRTRRRGRHRLKSPDRWPGRDRASSPSGAGTYGDIGVHSYYANYEL</sequence>
<reference evidence="3" key="2">
    <citation type="submission" date="2020-05" db="UniProtKB">
        <authorList>
            <consortium name="EnsemblMetazoa"/>
        </authorList>
    </citation>
    <scope>IDENTIFICATION</scope>
</reference>
<dbReference type="Proteomes" id="UP000030765">
    <property type="component" value="Unassembled WGS sequence"/>
</dbReference>
<gene>
    <name evidence="2" type="ORF">ZHAS_00005152</name>
</gene>
<protein>
    <submittedName>
        <fullName evidence="2 3">Cytochrome c biogenesis protein CycX-like protein</fullName>
    </submittedName>
</protein>
<keyword evidence="4" id="KW-1185">Reference proteome</keyword>
<reference evidence="2 4" key="1">
    <citation type="journal article" date="2014" name="BMC Genomics">
        <title>Genome sequence of Anopheles sinensis provides insight into genetics basis of mosquito competence for malaria parasites.</title>
        <authorList>
            <person name="Zhou D."/>
            <person name="Zhang D."/>
            <person name="Ding G."/>
            <person name="Shi L."/>
            <person name="Hou Q."/>
            <person name="Ye Y."/>
            <person name="Xu Y."/>
            <person name="Zhou H."/>
            <person name="Xiong C."/>
            <person name="Li S."/>
            <person name="Yu J."/>
            <person name="Hong S."/>
            <person name="Yu X."/>
            <person name="Zou P."/>
            <person name="Chen C."/>
            <person name="Chang X."/>
            <person name="Wang W."/>
            <person name="Lv Y."/>
            <person name="Sun Y."/>
            <person name="Ma L."/>
            <person name="Shen B."/>
            <person name="Zhu C."/>
        </authorList>
    </citation>
    <scope>NUCLEOTIDE SEQUENCE [LARGE SCALE GENOMIC DNA]</scope>
</reference>
<evidence type="ECO:0000313" key="3">
    <source>
        <dbReference type="EnsemblMetazoa" id="ASIC005152-PA"/>
    </source>
</evidence>
<evidence type="ECO:0000256" key="1">
    <source>
        <dbReference type="SAM" id="MobiDB-lite"/>
    </source>
</evidence>
<organism evidence="2">
    <name type="scientific">Anopheles sinensis</name>
    <name type="common">Mosquito</name>
    <dbReference type="NCBI Taxonomy" id="74873"/>
    <lineage>
        <taxon>Eukaryota</taxon>
        <taxon>Metazoa</taxon>
        <taxon>Ecdysozoa</taxon>
        <taxon>Arthropoda</taxon>
        <taxon>Hexapoda</taxon>
        <taxon>Insecta</taxon>
        <taxon>Pterygota</taxon>
        <taxon>Neoptera</taxon>
        <taxon>Endopterygota</taxon>
        <taxon>Diptera</taxon>
        <taxon>Nematocera</taxon>
        <taxon>Culicoidea</taxon>
        <taxon>Culicidae</taxon>
        <taxon>Anophelinae</taxon>
        <taxon>Anopheles</taxon>
    </lineage>
</organism>
<dbReference type="VEuPathDB" id="VectorBase:ASIC005152"/>
<dbReference type="EMBL" id="KE524855">
    <property type="protein sequence ID" value="KFB37979.1"/>
    <property type="molecule type" value="Genomic_DNA"/>
</dbReference>
<dbReference type="EMBL" id="ATLV01013429">
    <property type="status" value="NOT_ANNOTATED_CDS"/>
    <property type="molecule type" value="Genomic_DNA"/>
</dbReference>
<feature type="compositionally biased region" description="Basic residues" evidence="1">
    <location>
        <begin position="64"/>
        <end position="73"/>
    </location>
</feature>
<dbReference type="EnsemblMetazoa" id="ASIC005152-RA">
    <property type="protein sequence ID" value="ASIC005152-PA"/>
    <property type="gene ID" value="ASIC005152"/>
</dbReference>
<accession>A0A084VJ35</accession>
<feature type="compositionally biased region" description="Basic and acidic residues" evidence="1">
    <location>
        <begin position="74"/>
        <end position="85"/>
    </location>
</feature>
<proteinExistence type="predicted"/>
<evidence type="ECO:0000313" key="2">
    <source>
        <dbReference type="EMBL" id="KFB37979.1"/>
    </source>
</evidence>